<protein>
    <submittedName>
        <fullName evidence="1">Uncharacterized protein</fullName>
    </submittedName>
</protein>
<dbReference type="Proteomes" id="UP000321379">
    <property type="component" value="Unassembled WGS sequence"/>
</dbReference>
<comment type="caution">
    <text evidence="1">The sequence shown here is derived from an EMBL/GenBank/DDBJ whole genome shotgun (WGS) entry which is preliminary data.</text>
</comment>
<gene>
    <name evidence="1" type="ORF">FVP33_14130</name>
</gene>
<name>A0A5C8ULX1_9MICO</name>
<reference evidence="1 2" key="1">
    <citation type="submission" date="2019-08" db="EMBL/GenBank/DDBJ databases">
        <title>Bacterial whole genome sequence for Glaciihabitans sp. CHu50b-6-2.</title>
        <authorList>
            <person name="Jin L."/>
        </authorList>
    </citation>
    <scope>NUCLEOTIDE SEQUENCE [LARGE SCALE GENOMIC DNA]</scope>
    <source>
        <strain evidence="1 2">CHu50b-6-2</strain>
    </source>
</reference>
<proteinExistence type="predicted"/>
<evidence type="ECO:0000313" key="2">
    <source>
        <dbReference type="Proteomes" id="UP000321379"/>
    </source>
</evidence>
<accession>A0A5C8ULX1</accession>
<sequence>MTRTDNLLNDEFREFNRRLRALETASPLGFSSVTRGQFRIGGTAQFLVDATGGVVINGSCTGTGAWTWTGTSNLNGPWNLAGTGGITGAVSCTGNWTWSGNLTVNSPGKITFGAGTLSPTAAGGDPGLGSTASLGIQAATSLTISATSVLVFGQFSTSSMACSLTTSTATANVVCSSLTGVFTRTTSASRFKIDAQPMALSPELLEVPVKDWVDRGNAERFAAVYDSPRPLTVAQQLDFDGVELARIPGVIAEEVAAAAGGEAFITRGADGEIEGVSYDRFALARTQVLAQQVATTNERLDDALAQITELRDLLGAR</sequence>
<dbReference type="AlphaFoldDB" id="A0A5C8ULX1"/>
<dbReference type="EMBL" id="VRMG01000009">
    <property type="protein sequence ID" value="TXN29313.1"/>
    <property type="molecule type" value="Genomic_DNA"/>
</dbReference>
<keyword evidence="2" id="KW-1185">Reference proteome</keyword>
<evidence type="ECO:0000313" key="1">
    <source>
        <dbReference type="EMBL" id="TXN29313.1"/>
    </source>
</evidence>
<organism evidence="1 2">
    <name type="scientific">Lacisediminihabitans profunda</name>
    <dbReference type="NCBI Taxonomy" id="2594790"/>
    <lineage>
        <taxon>Bacteria</taxon>
        <taxon>Bacillati</taxon>
        <taxon>Actinomycetota</taxon>
        <taxon>Actinomycetes</taxon>
        <taxon>Micrococcales</taxon>
        <taxon>Microbacteriaceae</taxon>
        <taxon>Lacisediminihabitans</taxon>
    </lineage>
</organism>